<organism evidence="3">
    <name type="scientific">Xenopsylla cheopis</name>
    <name type="common">Oriental rat flea</name>
    <name type="synonym">Pulex cheopis</name>
    <dbReference type="NCBI Taxonomy" id="163159"/>
    <lineage>
        <taxon>Eukaryota</taxon>
        <taxon>Metazoa</taxon>
        <taxon>Ecdysozoa</taxon>
        <taxon>Arthropoda</taxon>
        <taxon>Hexapoda</taxon>
        <taxon>Insecta</taxon>
        <taxon>Pterygota</taxon>
        <taxon>Neoptera</taxon>
        <taxon>Endopterygota</taxon>
        <taxon>Siphonaptera</taxon>
        <taxon>Pulicidae</taxon>
        <taxon>Xenopsyllinae</taxon>
        <taxon>Xenopsylla</taxon>
    </lineage>
</organism>
<proteinExistence type="inferred from homology"/>
<dbReference type="PANTHER" id="PTHR12910:SF2">
    <property type="entry name" value="NADH DEHYDROGENASE [UBIQUINONE] 1 ALPHA SUBCOMPLEX SUBUNIT 12"/>
    <property type="match status" value="1"/>
</dbReference>
<dbReference type="Pfam" id="PF05071">
    <property type="entry name" value="NDUFA12"/>
    <property type="match status" value="1"/>
</dbReference>
<evidence type="ECO:0000313" key="3">
    <source>
        <dbReference type="EMBL" id="NOV44824.1"/>
    </source>
</evidence>
<name>A0A6M2DG58_XENCH</name>
<keyword evidence="2" id="KW-0999">Mitochondrion inner membrane</keyword>
<evidence type="ECO:0000256" key="2">
    <source>
        <dbReference type="RuleBase" id="RU363103"/>
    </source>
</evidence>
<keyword evidence="2" id="KW-0472">Membrane</keyword>
<protein>
    <recommendedName>
        <fullName evidence="2">NADH dehydrogenase [ubiquinone] 1 alpha subcomplex subunit 12</fullName>
    </recommendedName>
</protein>
<keyword evidence="3" id="KW-0830">Ubiquinone</keyword>
<keyword evidence="2" id="KW-0813">Transport</keyword>
<accession>A0A6M2DG58</accession>
<dbReference type="GO" id="GO:0045271">
    <property type="term" value="C:respiratory chain complex I"/>
    <property type="evidence" value="ECO:0007669"/>
    <property type="project" value="InterPro"/>
</dbReference>
<dbReference type="GO" id="GO:0005743">
    <property type="term" value="C:mitochondrial inner membrane"/>
    <property type="evidence" value="ECO:0007669"/>
    <property type="project" value="UniProtKB-SubCell"/>
</dbReference>
<reference evidence="3" key="1">
    <citation type="submission" date="2020-03" db="EMBL/GenBank/DDBJ databases">
        <title>Transcriptomic Profiling of the Digestive Tract of the Rat Flea, Xenopsylla cheopis, Following Blood Feeding and Infection with Yersinia pestis.</title>
        <authorList>
            <person name="Bland D.M."/>
            <person name="Martens C.A."/>
            <person name="Virtaneva K."/>
            <person name="Kanakabandi K."/>
            <person name="Long D."/>
            <person name="Rosenke R."/>
            <person name="Saturday G.A."/>
            <person name="Hoyt F.H."/>
            <person name="Bruno D.P."/>
            <person name="Ribeiro J.M.C."/>
            <person name="Hinnebusch J."/>
        </authorList>
    </citation>
    <scope>NUCLEOTIDE SEQUENCE</scope>
</reference>
<dbReference type="AlphaFoldDB" id="A0A6M2DG58"/>
<dbReference type="PANTHER" id="PTHR12910">
    <property type="entry name" value="NADH-UBIQUINONE OXIDOREDUCTASE SUBUNIT B17.2"/>
    <property type="match status" value="1"/>
</dbReference>
<keyword evidence="2" id="KW-0496">Mitochondrion</keyword>
<dbReference type="EMBL" id="GIIL01001098">
    <property type="protein sequence ID" value="NOV44824.1"/>
    <property type="molecule type" value="Transcribed_RNA"/>
</dbReference>
<sequence length="140" mass="16265">MAKYLALDKVAKFFRIIHAHGGIRGSLKRLLRTDDLKIGALIGEDKYGNKYYENKEYFYGRSRWVDYAPHVGLNYDASQVCPEWFGWLHYKTDLPPTKDPARVHRKWMLDHSENLTGTSGQYVPYSTTVPKIQAWDPNAK</sequence>
<comment type="subcellular location">
    <subcellularLocation>
        <location evidence="2">Mitochondrion inner membrane</location>
        <topology evidence="2">Peripheral membrane protein</topology>
        <orientation evidence="2">Matrix side</orientation>
    </subcellularLocation>
</comment>
<comment type="subunit">
    <text evidence="2">Complex I is composed of 45 different subunits.</text>
</comment>
<evidence type="ECO:0000256" key="1">
    <source>
        <dbReference type="ARBA" id="ARBA00007355"/>
    </source>
</evidence>
<keyword evidence="2" id="KW-0679">Respiratory chain</keyword>
<comment type="similarity">
    <text evidence="1 2">Belongs to the complex I NDUFA12 subunit family.</text>
</comment>
<comment type="function">
    <text evidence="2">Accessory subunit of the mitochondrial membrane respiratory chain NADH dehydrogenase (Complex I), that is believed not to be involved in catalysis. Complex I functions in the transfer of electrons from NADH to the respiratory chain. The immediate electron acceptor for the enzyme is believed to be ubiquinone.</text>
</comment>
<dbReference type="GO" id="GO:0006979">
    <property type="term" value="P:response to oxidative stress"/>
    <property type="evidence" value="ECO:0007669"/>
    <property type="project" value="TreeGrafter"/>
</dbReference>
<keyword evidence="2" id="KW-0249">Electron transport</keyword>
<dbReference type="InterPro" id="IPR007763">
    <property type="entry name" value="NDUFA12"/>
</dbReference>